<dbReference type="Proteomes" id="UP000537204">
    <property type="component" value="Unassembled WGS sequence"/>
</dbReference>
<proteinExistence type="predicted"/>
<reference evidence="1 2" key="1">
    <citation type="submission" date="2020-08" db="EMBL/GenBank/DDBJ databases">
        <title>Genomic Encyclopedia of Type Strains, Phase IV (KMG-V): Genome sequencing to study the core and pangenomes of soil and plant-associated prokaryotes.</title>
        <authorList>
            <person name="Whitman W."/>
        </authorList>
    </citation>
    <scope>NUCLEOTIDE SEQUENCE [LARGE SCALE GENOMIC DNA]</scope>
    <source>
        <strain evidence="1 2">S3M1</strain>
    </source>
</reference>
<protein>
    <submittedName>
        <fullName evidence="1">Uncharacterized protein</fullName>
    </submittedName>
</protein>
<evidence type="ECO:0000313" key="1">
    <source>
        <dbReference type="EMBL" id="MBB5635338.1"/>
    </source>
</evidence>
<dbReference type="EMBL" id="JACHCE010000001">
    <property type="protein sequence ID" value="MBB5635338.1"/>
    <property type="molecule type" value="Genomic_DNA"/>
</dbReference>
<gene>
    <name evidence="1" type="ORF">HDE68_001223</name>
</gene>
<dbReference type="AlphaFoldDB" id="A0A7W8ZKA1"/>
<sequence>MQTRAIDYSDVVELLQHKIITYIRLNPSLNKHVQYKKRFVDNTLEAITFNFHEFSDPYRAAHIDPDFEDYCIKFIDKIVKPVLVDFIKEVKYGGYGFYVLIRYKGEKFEKRFTILNKTEDE</sequence>
<organism evidence="1 2">
    <name type="scientific">Pedobacter cryoconitis</name>
    <dbReference type="NCBI Taxonomy" id="188932"/>
    <lineage>
        <taxon>Bacteria</taxon>
        <taxon>Pseudomonadati</taxon>
        <taxon>Bacteroidota</taxon>
        <taxon>Sphingobacteriia</taxon>
        <taxon>Sphingobacteriales</taxon>
        <taxon>Sphingobacteriaceae</taxon>
        <taxon>Pedobacter</taxon>
    </lineage>
</organism>
<name>A0A7W8ZKA1_9SPHI</name>
<dbReference type="RefSeq" id="WP_183879848.1">
    <property type="nucleotide sequence ID" value="NZ_JACHCD010000004.1"/>
</dbReference>
<comment type="caution">
    <text evidence="1">The sequence shown here is derived from an EMBL/GenBank/DDBJ whole genome shotgun (WGS) entry which is preliminary data.</text>
</comment>
<evidence type="ECO:0000313" key="2">
    <source>
        <dbReference type="Proteomes" id="UP000537204"/>
    </source>
</evidence>
<accession>A0A7W8ZKA1</accession>